<protein>
    <submittedName>
        <fullName evidence="1">Uncharacterized protein</fullName>
    </submittedName>
</protein>
<accession>A0A9J6CYG0</accession>
<dbReference type="VEuPathDB" id="VectorBase:LOC119163462"/>
<name>A0A9J6CYG0_RHIMP</name>
<evidence type="ECO:0000313" key="2">
    <source>
        <dbReference type="Proteomes" id="UP000821866"/>
    </source>
</evidence>
<comment type="caution">
    <text evidence="1">The sequence shown here is derived from an EMBL/GenBank/DDBJ whole genome shotgun (WGS) entry which is preliminary data.</text>
</comment>
<reference evidence="1" key="2">
    <citation type="submission" date="2021-09" db="EMBL/GenBank/DDBJ databases">
        <authorList>
            <person name="Jia N."/>
            <person name="Wang J."/>
            <person name="Shi W."/>
            <person name="Du L."/>
            <person name="Sun Y."/>
            <person name="Zhan W."/>
            <person name="Jiang J."/>
            <person name="Wang Q."/>
            <person name="Zhang B."/>
            <person name="Ji P."/>
            <person name="Sakyi L.B."/>
            <person name="Cui X."/>
            <person name="Yuan T."/>
            <person name="Jiang B."/>
            <person name="Yang W."/>
            <person name="Lam T.T.-Y."/>
            <person name="Chang Q."/>
            <person name="Ding S."/>
            <person name="Wang X."/>
            <person name="Zhu J."/>
            <person name="Ruan X."/>
            <person name="Zhao L."/>
            <person name="Wei J."/>
            <person name="Que T."/>
            <person name="Du C."/>
            <person name="Cheng J."/>
            <person name="Dai P."/>
            <person name="Han X."/>
            <person name="Huang E."/>
            <person name="Gao Y."/>
            <person name="Liu J."/>
            <person name="Shao H."/>
            <person name="Ye R."/>
            <person name="Li L."/>
            <person name="Wei W."/>
            <person name="Wang X."/>
            <person name="Wang C."/>
            <person name="Huo Q."/>
            <person name="Li W."/>
            <person name="Guo W."/>
            <person name="Chen H."/>
            <person name="Chen S."/>
            <person name="Zhou L."/>
            <person name="Zhou L."/>
            <person name="Ni X."/>
            <person name="Tian J."/>
            <person name="Zhou Y."/>
            <person name="Sheng Y."/>
            <person name="Liu T."/>
            <person name="Pan Y."/>
            <person name="Xia L."/>
            <person name="Li J."/>
            <person name="Zhao F."/>
            <person name="Cao W."/>
        </authorList>
    </citation>
    <scope>NUCLEOTIDE SEQUENCE</scope>
    <source>
        <strain evidence="1">Rmic-2018</strain>
        <tissue evidence="1">Larvae</tissue>
    </source>
</reference>
<sequence>MTNQAGKPTGAFQRVVYVGSFEVTENIVQSDVPPGNIRFFKAVKMRPGANDTLEVKFLWTWPGAHMTFGTGKRLQPWIFESATTAAKLKKEFEKQKRMTAADVVEGNLDPLPAGSKHEVTLVFSSEWAERQPSGALWWMIFLAARVVNSDGLNSYRFTVIRVLYLTPPAMTTVATNITVATTTEATTPSNTTGSSHTWTVALVGVVPDNWYRSGDRDCGCADRAIQIECGNRQRLRSSGRPTAGWSTFI</sequence>
<proteinExistence type="predicted"/>
<evidence type="ECO:0000313" key="1">
    <source>
        <dbReference type="EMBL" id="KAH7957901.1"/>
    </source>
</evidence>
<gene>
    <name evidence="1" type="ORF">HPB51_028113</name>
</gene>
<organism evidence="1 2">
    <name type="scientific">Rhipicephalus microplus</name>
    <name type="common">Cattle tick</name>
    <name type="synonym">Boophilus microplus</name>
    <dbReference type="NCBI Taxonomy" id="6941"/>
    <lineage>
        <taxon>Eukaryota</taxon>
        <taxon>Metazoa</taxon>
        <taxon>Ecdysozoa</taxon>
        <taxon>Arthropoda</taxon>
        <taxon>Chelicerata</taxon>
        <taxon>Arachnida</taxon>
        <taxon>Acari</taxon>
        <taxon>Parasitiformes</taxon>
        <taxon>Ixodida</taxon>
        <taxon>Ixodoidea</taxon>
        <taxon>Ixodidae</taxon>
        <taxon>Rhipicephalinae</taxon>
        <taxon>Rhipicephalus</taxon>
        <taxon>Boophilus</taxon>
    </lineage>
</organism>
<dbReference type="AlphaFoldDB" id="A0A9J6CYG0"/>
<reference evidence="1" key="1">
    <citation type="journal article" date="2020" name="Cell">
        <title>Large-Scale Comparative Analyses of Tick Genomes Elucidate Their Genetic Diversity and Vector Capacities.</title>
        <authorList>
            <consortium name="Tick Genome and Microbiome Consortium (TIGMIC)"/>
            <person name="Jia N."/>
            <person name="Wang J."/>
            <person name="Shi W."/>
            <person name="Du L."/>
            <person name="Sun Y."/>
            <person name="Zhan W."/>
            <person name="Jiang J.F."/>
            <person name="Wang Q."/>
            <person name="Zhang B."/>
            <person name="Ji P."/>
            <person name="Bell-Sakyi L."/>
            <person name="Cui X.M."/>
            <person name="Yuan T.T."/>
            <person name="Jiang B.G."/>
            <person name="Yang W.F."/>
            <person name="Lam T.T."/>
            <person name="Chang Q.C."/>
            <person name="Ding S.J."/>
            <person name="Wang X.J."/>
            <person name="Zhu J.G."/>
            <person name="Ruan X.D."/>
            <person name="Zhao L."/>
            <person name="Wei J.T."/>
            <person name="Ye R.Z."/>
            <person name="Que T.C."/>
            <person name="Du C.H."/>
            <person name="Zhou Y.H."/>
            <person name="Cheng J.X."/>
            <person name="Dai P.F."/>
            <person name="Guo W.B."/>
            <person name="Han X.H."/>
            <person name="Huang E.J."/>
            <person name="Li L.F."/>
            <person name="Wei W."/>
            <person name="Gao Y.C."/>
            <person name="Liu J.Z."/>
            <person name="Shao H.Z."/>
            <person name="Wang X."/>
            <person name="Wang C.C."/>
            <person name="Yang T.C."/>
            <person name="Huo Q.B."/>
            <person name="Li W."/>
            <person name="Chen H.Y."/>
            <person name="Chen S.E."/>
            <person name="Zhou L.G."/>
            <person name="Ni X.B."/>
            <person name="Tian J.H."/>
            <person name="Sheng Y."/>
            <person name="Liu T."/>
            <person name="Pan Y.S."/>
            <person name="Xia L.Y."/>
            <person name="Li J."/>
            <person name="Zhao F."/>
            <person name="Cao W.C."/>
        </authorList>
    </citation>
    <scope>NUCLEOTIDE SEQUENCE</scope>
    <source>
        <strain evidence="1">Rmic-2018</strain>
    </source>
</reference>
<dbReference type="EMBL" id="JABSTU010004775">
    <property type="protein sequence ID" value="KAH7957901.1"/>
    <property type="molecule type" value="Genomic_DNA"/>
</dbReference>
<dbReference type="Proteomes" id="UP000821866">
    <property type="component" value="Unassembled WGS sequence"/>
</dbReference>
<keyword evidence="2" id="KW-1185">Reference proteome</keyword>